<dbReference type="AlphaFoldDB" id="A0A383EVV6"/>
<accession>A0A383EVV6</accession>
<keyword evidence="1" id="KW-1133">Transmembrane helix</keyword>
<feature type="transmembrane region" description="Helical" evidence="1">
    <location>
        <begin position="39"/>
        <end position="61"/>
    </location>
</feature>
<name>A0A383EVV6_9ZZZZ</name>
<reference evidence="2" key="1">
    <citation type="submission" date="2018-05" db="EMBL/GenBank/DDBJ databases">
        <authorList>
            <person name="Lanie J.A."/>
            <person name="Ng W.-L."/>
            <person name="Kazmierczak K.M."/>
            <person name="Andrzejewski T.M."/>
            <person name="Davidsen T.M."/>
            <person name="Wayne K.J."/>
            <person name="Tettelin H."/>
            <person name="Glass J.I."/>
            <person name="Rusch D."/>
            <person name="Podicherti R."/>
            <person name="Tsui H.-C.T."/>
            <person name="Winkler M.E."/>
        </authorList>
    </citation>
    <scope>NUCLEOTIDE SEQUENCE</scope>
</reference>
<dbReference type="EMBL" id="UINC01228775">
    <property type="protein sequence ID" value="SVE60228.1"/>
    <property type="molecule type" value="Genomic_DNA"/>
</dbReference>
<evidence type="ECO:0000256" key="1">
    <source>
        <dbReference type="SAM" id="Phobius"/>
    </source>
</evidence>
<keyword evidence="1" id="KW-0812">Transmembrane</keyword>
<sequence length="95" mass="10986">MKLPNWLEKGFWITLRLIIVVFIYALLNDSMQGGALFKWLFALIGVFWAIVGFNKMYFYLTNKELKELTGDEAIRAFALPILLILGLMILVNLFV</sequence>
<gene>
    <name evidence="2" type="ORF">METZ01_LOCUS513082</name>
</gene>
<organism evidence="2">
    <name type="scientific">marine metagenome</name>
    <dbReference type="NCBI Taxonomy" id="408172"/>
    <lineage>
        <taxon>unclassified sequences</taxon>
        <taxon>metagenomes</taxon>
        <taxon>ecological metagenomes</taxon>
    </lineage>
</organism>
<protein>
    <submittedName>
        <fullName evidence="2">Uncharacterized protein</fullName>
    </submittedName>
</protein>
<proteinExistence type="predicted"/>
<feature type="transmembrane region" description="Helical" evidence="1">
    <location>
        <begin position="73"/>
        <end position="94"/>
    </location>
</feature>
<keyword evidence="1" id="KW-0472">Membrane</keyword>
<evidence type="ECO:0000313" key="2">
    <source>
        <dbReference type="EMBL" id="SVE60228.1"/>
    </source>
</evidence>
<feature type="transmembrane region" description="Helical" evidence="1">
    <location>
        <begin position="6"/>
        <end position="27"/>
    </location>
</feature>